<proteinExistence type="predicted"/>
<sequence>MEKALERIYKMKFESVYPLYVAKVERKGRTLVELNEVLSWLTGFENPNEVKGEFGKLLSTIEFHPEAKLITGVVCGVRVENIEDPILKKVRLMDKIVDELAKGKSIEKIKRKQNCG</sequence>
<comment type="caution">
    <text evidence="1">The sequence shown here is derived from an EMBL/GenBank/DDBJ whole genome shotgun (WGS) entry which is preliminary data.</text>
</comment>
<dbReference type="Pfam" id="PF09966">
    <property type="entry name" value="DUF2200"/>
    <property type="match status" value="1"/>
</dbReference>
<dbReference type="RefSeq" id="WP_096816965.1">
    <property type="nucleotide sequence ID" value="NZ_JXJU01000001.1"/>
</dbReference>
<name>A0A2A5RQ46_9LACT</name>
<dbReference type="InterPro" id="IPR023204">
    <property type="entry name" value="SP1917_dom_sf"/>
</dbReference>
<dbReference type="Proteomes" id="UP000218181">
    <property type="component" value="Unassembled WGS sequence"/>
</dbReference>
<gene>
    <name evidence="1" type="ORF">RT41_GL000310</name>
</gene>
<accession>A0A2A5RQ46</accession>
<reference evidence="1 2" key="1">
    <citation type="submission" date="2014-12" db="EMBL/GenBank/DDBJ databases">
        <title>Draft genome sequences of 10 type strains of Lactococcus.</title>
        <authorList>
            <person name="Sun Z."/>
            <person name="Zhong Z."/>
            <person name="Liu W."/>
            <person name="Zhang W."/>
            <person name="Zhang H."/>
        </authorList>
    </citation>
    <scope>NUCLEOTIDE SEQUENCE [LARGE SCALE GENOMIC DNA]</scope>
    <source>
        <strain evidence="1 2">JCM 16395</strain>
    </source>
</reference>
<dbReference type="EMBL" id="JXJU01000001">
    <property type="protein sequence ID" value="PCS01546.1"/>
    <property type="molecule type" value="Genomic_DNA"/>
</dbReference>
<dbReference type="STRING" id="1291764.GCA_001311235_00117"/>
<dbReference type="Gene3D" id="1.10.8.290">
    <property type="entry name" value="uncharacterized protein sp1917 domain"/>
    <property type="match status" value="1"/>
</dbReference>
<dbReference type="OrthoDB" id="3192540at2"/>
<evidence type="ECO:0008006" key="3">
    <source>
        <dbReference type="Google" id="ProtNLM"/>
    </source>
</evidence>
<keyword evidence="2" id="KW-1185">Reference proteome</keyword>
<dbReference type="InterPro" id="IPR014580">
    <property type="entry name" value="UCP033199"/>
</dbReference>
<protein>
    <recommendedName>
        <fullName evidence="3">DUF2200 domain-containing protein</fullName>
    </recommendedName>
</protein>
<organism evidence="1 2">
    <name type="scientific">Lactococcus fujiensis JCM 16395</name>
    <dbReference type="NCBI Taxonomy" id="1291764"/>
    <lineage>
        <taxon>Bacteria</taxon>
        <taxon>Bacillati</taxon>
        <taxon>Bacillota</taxon>
        <taxon>Bacilli</taxon>
        <taxon>Lactobacillales</taxon>
        <taxon>Streptococcaceae</taxon>
        <taxon>Lactococcus</taxon>
    </lineage>
</organism>
<evidence type="ECO:0000313" key="2">
    <source>
        <dbReference type="Proteomes" id="UP000218181"/>
    </source>
</evidence>
<evidence type="ECO:0000313" key="1">
    <source>
        <dbReference type="EMBL" id="PCS01546.1"/>
    </source>
</evidence>
<dbReference type="AlphaFoldDB" id="A0A2A5RQ46"/>